<feature type="compositionally biased region" description="Polar residues" evidence="1">
    <location>
        <begin position="1"/>
        <end position="14"/>
    </location>
</feature>
<dbReference type="AlphaFoldDB" id="A0A9Q0AX87"/>
<gene>
    <name evidence="2" type="ORF">CABS02_14086</name>
</gene>
<dbReference type="Proteomes" id="UP001056436">
    <property type="component" value="Unassembled WGS sequence"/>
</dbReference>
<sequence length="121" mass="13446">MQSTITPTATSRPASSRPIPLDPVFQRQLGRALRRDSTRLPCAFASAPPLSFVHSTATEFTGFEATRPRLRHPEARLPSAFHGKIRNTEKRGHAKVCPSARVLRSSRETLSSTFKYGYVIP</sequence>
<accession>A0A9Q0AX87</accession>
<proteinExistence type="predicted"/>
<protein>
    <submittedName>
        <fullName evidence="2">Uncharacterized protein</fullName>
    </submittedName>
</protein>
<comment type="caution">
    <text evidence="2">The sequence shown here is derived from an EMBL/GenBank/DDBJ whole genome shotgun (WGS) entry which is preliminary data.</text>
</comment>
<keyword evidence="3" id="KW-1185">Reference proteome</keyword>
<evidence type="ECO:0000256" key="1">
    <source>
        <dbReference type="SAM" id="MobiDB-lite"/>
    </source>
</evidence>
<dbReference type="EMBL" id="SDAQ01000181">
    <property type="protein sequence ID" value="KAI3531662.1"/>
    <property type="molecule type" value="Genomic_DNA"/>
</dbReference>
<feature type="region of interest" description="Disordered" evidence="1">
    <location>
        <begin position="1"/>
        <end position="21"/>
    </location>
</feature>
<name>A0A9Q0AX87_9PEZI</name>
<reference evidence="2" key="1">
    <citation type="submission" date="2019-01" db="EMBL/GenBank/DDBJ databases">
        <title>Colletotrichum abscissum LGMF1257.</title>
        <authorList>
            <person name="Baroncelli R."/>
        </authorList>
    </citation>
    <scope>NUCLEOTIDE SEQUENCE</scope>
    <source>
        <strain evidence="2">Ca142</strain>
    </source>
</reference>
<evidence type="ECO:0000313" key="3">
    <source>
        <dbReference type="Proteomes" id="UP001056436"/>
    </source>
</evidence>
<organism evidence="2 3">
    <name type="scientific">Colletotrichum abscissum</name>
    <dbReference type="NCBI Taxonomy" id="1671311"/>
    <lineage>
        <taxon>Eukaryota</taxon>
        <taxon>Fungi</taxon>
        <taxon>Dikarya</taxon>
        <taxon>Ascomycota</taxon>
        <taxon>Pezizomycotina</taxon>
        <taxon>Sordariomycetes</taxon>
        <taxon>Hypocreomycetidae</taxon>
        <taxon>Glomerellales</taxon>
        <taxon>Glomerellaceae</taxon>
        <taxon>Colletotrichum</taxon>
        <taxon>Colletotrichum acutatum species complex</taxon>
    </lineage>
</organism>
<evidence type="ECO:0000313" key="2">
    <source>
        <dbReference type="EMBL" id="KAI3531662.1"/>
    </source>
</evidence>